<keyword evidence="1" id="KW-1133">Transmembrane helix</keyword>
<evidence type="ECO:0000256" key="1">
    <source>
        <dbReference type="SAM" id="Phobius"/>
    </source>
</evidence>
<evidence type="ECO:0008006" key="3">
    <source>
        <dbReference type="Google" id="ProtNLM"/>
    </source>
</evidence>
<dbReference type="AlphaFoldDB" id="A0A381XLU0"/>
<keyword evidence="1" id="KW-0472">Membrane</keyword>
<keyword evidence="1" id="KW-0812">Transmembrane</keyword>
<protein>
    <recommendedName>
        <fullName evidence="3">PKD/Chitinase domain-containing protein</fullName>
    </recommendedName>
</protein>
<proteinExistence type="predicted"/>
<name>A0A381XLU0_9ZZZZ</name>
<gene>
    <name evidence="2" type="ORF">METZ01_LOCUS118306</name>
</gene>
<dbReference type="Pfam" id="PF22352">
    <property type="entry name" value="K319L-like_PKD"/>
    <property type="match status" value="1"/>
</dbReference>
<evidence type="ECO:0000313" key="2">
    <source>
        <dbReference type="EMBL" id="SVA65452.1"/>
    </source>
</evidence>
<dbReference type="Gene3D" id="2.60.40.10">
    <property type="entry name" value="Immunoglobulins"/>
    <property type="match status" value="1"/>
</dbReference>
<accession>A0A381XLU0</accession>
<feature type="transmembrane region" description="Helical" evidence="1">
    <location>
        <begin position="6"/>
        <end position="24"/>
    </location>
</feature>
<dbReference type="InterPro" id="IPR013783">
    <property type="entry name" value="Ig-like_fold"/>
</dbReference>
<sequence length="176" mass="20113">MMSKEISIFLILFTAVLLFGWRSFENRMKEEAKFETKVVVDSTPKPDSEKIKKQRKLEQLVVAEKAKIKVMVEHDNNPATSTYPMILDASGSFDPDMGDNIHFKWRKISGPPVIFRPNDKSEKVSFMGLPGEYEFELTVSDDYEAKTIVRKTVVIEPEPNVSPIIDMKVKQGSELK</sequence>
<organism evidence="2">
    <name type="scientific">marine metagenome</name>
    <dbReference type="NCBI Taxonomy" id="408172"/>
    <lineage>
        <taxon>unclassified sequences</taxon>
        <taxon>metagenomes</taxon>
        <taxon>ecological metagenomes</taxon>
    </lineage>
</organism>
<reference evidence="2" key="1">
    <citation type="submission" date="2018-05" db="EMBL/GenBank/DDBJ databases">
        <authorList>
            <person name="Lanie J.A."/>
            <person name="Ng W.-L."/>
            <person name="Kazmierczak K.M."/>
            <person name="Andrzejewski T.M."/>
            <person name="Davidsen T.M."/>
            <person name="Wayne K.J."/>
            <person name="Tettelin H."/>
            <person name="Glass J.I."/>
            <person name="Rusch D."/>
            <person name="Podicherti R."/>
            <person name="Tsui H.-C.T."/>
            <person name="Winkler M.E."/>
        </authorList>
    </citation>
    <scope>NUCLEOTIDE SEQUENCE</scope>
</reference>
<dbReference type="EMBL" id="UINC01015565">
    <property type="protein sequence ID" value="SVA65452.1"/>
    <property type="molecule type" value="Genomic_DNA"/>
</dbReference>